<dbReference type="Pfam" id="PF14144">
    <property type="entry name" value="DOG1"/>
    <property type="match status" value="1"/>
</dbReference>
<dbReference type="Proteomes" id="UP001408789">
    <property type="component" value="Unassembled WGS sequence"/>
</dbReference>
<feature type="domain" description="DOG1" evidence="1">
    <location>
        <begin position="4"/>
        <end position="242"/>
    </location>
</feature>
<dbReference type="InterPro" id="IPR025422">
    <property type="entry name" value="TGA_domain"/>
</dbReference>
<dbReference type="PANTHER" id="PTHR46354:SF7">
    <property type="entry name" value="PROTEIN DOG1-LIKE 1"/>
    <property type="match status" value="1"/>
</dbReference>
<gene>
    <name evidence="2" type="ORF">SSX86_005783</name>
</gene>
<organism evidence="2 3">
    <name type="scientific">Deinandra increscens subsp. villosa</name>
    <dbReference type="NCBI Taxonomy" id="3103831"/>
    <lineage>
        <taxon>Eukaryota</taxon>
        <taxon>Viridiplantae</taxon>
        <taxon>Streptophyta</taxon>
        <taxon>Embryophyta</taxon>
        <taxon>Tracheophyta</taxon>
        <taxon>Spermatophyta</taxon>
        <taxon>Magnoliopsida</taxon>
        <taxon>eudicotyledons</taxon>
        <taxon>Gunneridae</taxon>
        <taxon>Pentapetalae</taxon>
        <taxon>asterids</taxon>
        <taxon>campanulids</taxon>
        <taxon>Asterales</taxon>
        <taxon>Asteraceae</taxon>
        <taxon>Asteroideae</taxon>
        <taxon>Heliantheae alliance</taxon>
        <taxon>Madieae</taxon>
        <taxon>Madiinae</taxon>
        <taxon>Deinandra</taxon>
    </lineage>
</organism>
<accession>A0AAP0HA61</accession>
<dbReference type="InterPro" id="IPR051886">
    <property type="entry name" value="Seed_Dev/Stress_Resp_Reg"/>
</dbReference>
<keyword evidence="3" id="KW-1185">Reference proteome</keyword>
<dbReference type="GO" id="GO:0006351">
    <property type="term" value="P:DNA-templated transcription"/>
    <property type="evidence" value="ECO:0007669"/>
    <property type="project" value="InterPro"/>
</dbReference>
<evidence type="ECO:0000313" key="2">
    <source>
        <dbReference type="EMBL" id="KAK9077446.1"/>
    </source>
</evidence>
<dbReference type="PROSITE" id="PS51806">
    <property type="entry name" value="DOG1"/>
    <property type="match status" value="1"/>
</dbReference>
<evidence type="ECO:0000313" key="3">
    <source>
        <dbReference type="Proteomes" id="UP001408789"/>
    </source>
</evidence>
<sequence>MANHQHSLSCYQNWMSQQRLDLEELLQGLTNFPTDPDYLRLLVKKNISHFEDYHAARAQLAKLNGPSFFAPAWGTTFENSSLWIGGCRPSLIIRLVYVLCGSHQTEHLAEFFEGVSRGDLGDISGAQLKSIDALHAKIVKDEDKLTSIFASLQERIADEPLALLAYKCRNVGESSQREVVDRAMDGHALDMYKILMEADRLRLDILKRMIDILTPLQAVEFLAASKKLQLSLHEWSKSRDVQMGITQLLSTNNPSSSGGAP</sequence>
<dbReference type="AlphaFoldDB" id="A0AAP0HA61"/>
<evidence type="ECO:0000259" key="1">
    <source>
        <dbReference type="PROSITE" id="PS51806"/>
    </source>
</evidence>
<dbReference type="EMBL" id="JBCNJP010000007">
    <property type="protein sequence ID" value="KAK9077446.1"/>
    <property type="molecule type" value="Genomic_DNA"/>
</dbReference>
<reference evidence="2 3" key="1">
    <citation type="submission" date="2024-04" db="EMBL/GenBank/DDBJ databases">
        <title>The reference genome of an endangered Asteraceae, Deinandra increscens subsp. villosa, native to the Central Coast of California.</title>
        <authorList>
            <person name="Guilliams M."/>
            <person name="Hasenstab-Lehman K."/>
            <person name="Meyer R."/>
            <person name="Mcevoy S."/>
        </authorList>
    </citation>
    <scope>NUCLEOTIDE SEQUENCE [LARGE SCALE GENOMIC DNA]</scope>
    <source>
        <tissue evidence="2">Leaf</tissue>
    </source>
</reference>
<protein>
    <recommendedName>
        <fullName evidence="1">DOG1 domain-containing protein</fullName>
    </recommendedName>
</protein>
<name>A0AAP0HA61_9ASTR</name>
<proteinExistence type="predicted"/>
<dbReference type="GO" id="GO:0043565">
    <property type="term" value="F:sequence-specific DNA binding"/>
    <property type="evidence" value="ECO:0007669"/>
    <property type="project" value="InterPro"/>
</dbReference>
<dbReference type="PANTHER" id="PTHR46354">
    <property type="entry name" value="DOG1 DOMAIN-CONTAINING PROTEIN"/>
    <property type="match status" value="1"/>
</dbReference>
<comment type="caution">
    <text evidence="2">The sequence shown here is derived from an EMBL/GenBank/DDBJ whole genome shotgun (WGS) entry which is preliminary data.</text>
</comment>